<evidence type="ECO:0000256" key="9">
    <source>
        <dbReference type="ARBA" id="ARBA00022932"/>
    </source>
</evidence>
<name>A0A1T4VNJ1_9GAMM</name>
<dbReference type="RefSeq" id="WP_078929200.1">
    <property type="nucleotide sequence ID" value="NZ_FUXX01000036.1"/>
</dbReference>
<dbReference type="SUPFAM" id="SSF48019">
    <property type="entry name" value="post-AAA+ oligomerization domain-like"/>
    <property type="match status" value="1"/>
</dbReference>
<evidence type="ECO:0000256" key="3">
    <source>
        <dbReference type="ARBA" id="ARBA00022695"/>
    </source>
</evidence>
<dbReference type="Proteomes" id="UP000242432">
    <property type="component" value="Unassembled WGS sequence"/>
</dbReference>
<evidence type="ECO:0000256" key="1">
    <source>
        <dbReference type="ARBA" id="ARBA00006360"/>
    </source>
</evidence>
<comment type="function">
    <text evidence="11">DNA polymerase III is a complex, multichain enzyme responsible for most of the replicative synthesis in bacteria. This DNA polymerase also exhibits 3' to 5' exonuclease activity.</text>
</comment>
<dbReference type="Pfam" id="PF22608">
    <property type="entry name" value="DNAX_ATPase_lid"/>
    <property type="match status" value="1"/>
</dbReference>
<dbReference type="GO" id="GO:0005524">
    <property type="term" value="F:ATP binding"/>
    <property type="evidence" value="ECO:0007669"/>
    <property type="project" value="UniProtKB-KW"/>
</dbReference>
<dbReference type="InterPro" id="IPR050238">
    <property type="entry name" value="DNA_Rep/Repair_Clamp_Loader"/>
</dbReference>
<dbReference type="InterPro" id="IPR003593">
    <property type="entry name" value="AAA+_ATPase"/>
</dbReference>
<evidence type="ECO:0000256" key="11">
    <source>
        <dbReference type="RuleBase" id="RU364063"/>
    </source>
</evidence>
<dbReference type="Gene3D" id="1.20.272.10">
    <property type="match status" value="1"/>
</dbReference>
<dbReference type="GO" id="GO:0009360">
    <property type="term" value="C:DNA polymerase III complex"/>
    <property type="evidence" value="ECO:0007669"/>
    <property type="project" value="InterPro"/>
</dbReference>
<evidence type="ECO:0000256" key="2">
    <source>
        <dbReference type="ARBA" id="ARBA00022679"/>
    </source>
</evidence>
<dbReference type="Gene3D" id="3.40.50.300">
    <property type="entry name" value="P-loop containing nucleotide triphosphate hydrolases"/>
    <property type="match status" value="1"/>
</dbReference>
<evidence type="ECO:0000313" key="14">
    <source>
        <dbReference type="Proteomes" id="UP000242432"/>
    </source>
</evidence>
<accession>A0A1T4VNJ1</accession>
<sequence length="377" mass="41431">MAVETSGQYQALARKYRPQTFDDVVGQEHVVNALKNSIDSQRIHHAYLLTGTRGIGKTTIARIIAKCLECEEGISSNPHEHSELCSICSAISEGNFPDVIEIDAASQTKVDDTRALLENTQYPPLQGRFKVYIIDEVHMLSTSSFNALLKTLEEPPSYVKFILATTDPQKIPTTVLSRCLQFQLKSLTIDQIASRIEYIANKESIPCEPEAALIIARAAKGSMRDALSLCDQAVALGNGAIKRDTVLSMLGTAGDGFISQVLELLKINSQVKLSDVLSSIRAICPNYKSLLDELVQTFHDLALYQMIGGKDALNVFTTPLSILETYSKDLSAQGIQLYYQICLQGLEEYKVAADGASAFEMTVLRMLAFTPEKKKIG</sequence>
<dbReference type="SUPFAM" id="SSF52540">
    <property type="entry name" value="P-loop containing nucleoside triphosphate hydrolases"/>
    <property type="match status" value="1"/>
</dbReference>
<dbReference type="GO" id="GO:0003887">
    <property type="term" value="F:DNA-directed DNA polymerase activity"/>
    <property type="evidence" value="ECO:0007669"/>
    <property type="project" value="UniProtKB-KW"/>
</dbReference>
<keyword evidence="7" id="KW-0862">Zinc</keyword>
<dbReference type="STRING" id="83771.SAMN02910357_01897"/>
<dbReference type="CDD" id="cd00009">
    <property type="entry name" value="AAA"/>
    <property type="match status" value="1"/>
</dbReference>
<evidence type="ECO:0000256" key="8">
    <source>
        <dbReference type="ARBA" id="ARBA00022840"/>
    </source>
</evidence>
<feature type="domain" description="AAA+ ATPase" evidence="12">
    <location>
        <begin position="43"/>
        <end position="190"/>
    </location>
</feature>
<dbReference type="PANTHER" id="PTHR11669:SF0">
    <property type="entry name" value="PROTEIN STICHEL-LIKE 2"/>
    <property type="match status" value="1"/>
</dbReference>
<dbReference type="GO" id="GO:0003677">
    <property type="term" value="F:DNA binding"/>
    <property type="evidence" value="ECO:0007669"/>
    <property type="project" value="InterPro"/>
</dbReference>
<reference evidence="14" key="1">
    <citation type="submission" date="2017-02" db="EMBL/GenBank/DDBJ databases">
        <authorList>
            <person name="Varghese N."/>
            <person name="Submissions S."/>
        </authorList>
    </citation>
    <scope>NUCLEOTIDE SEQUENCE [LARGE SCALE GENOMIC DNA]</scope>
    <source>
        <strain evidence="14">DSM 3072</strain>
    </source>
</reference>
<evidence type="ECO:0000256" key="4">
    <source>
        <dbReference type="ARBA" id="ARBA00022705"/>
    </source>
</evidence>
<keyword evidence="14" id="KW-1185">Reference proteome</keyword>
<dbReference type="EMBL" id="FUXX01000036">
    <property type="protein sequence ID" value="SKA66544.1"/>
    <property type="molecule type" value="Genomic_DNA"/>
</dbReference>
<dbReference type="Gene3D" id="1.10.8.60">
    <property type="match status" value="1"/>
</dbReference>
<keyword evidence="4 11" id="KW-0235">DNA replication</keyword>
<evidence type="ECO:0000256" key="7">
    <source>
        <dbReference type="ARBA" id="ARBA00022833"/>
    </source>
</evidence>
<gene>
    <name evidence="11" type="primary">dnaX</name>
    <name evidence="13" type="ORF">SAMN02745213_01832</name>
</gene>
<keyword evidence="6 11" id="KW-0547">Nucleotide-binding</keyword>
<dbReference type="AlphaFoldDB" id="A0A1T4VNJ1"/>
<dbReference type="InterPro" id="IPR027417">
    <property type="entry name" value="P-loop_NTPase"/>
</dbReference>
<keyword evidence="8 11" id="KW-0067">ATP-binding</keyword>
<dbReference type="CDD" id="cd18137">
    <property type="entry name" value="HLD_clamp_pol_III_gamma_tau"/>
    <property type="match status" value="1"/>
</dbReference>
<dbReference type="EC" id="2.7.7.7" evidence="11"/>
<evidence type="ECO:0000256" key="10">
    <source>
        <dbReference type="ARBA" id="ARBA00049244"/>
    </source>
</evidence>
<dbReference type="InterPro" id="IPR045085">
    <property type="entry name" value="HLD_clamp_pol_III_gamma_tau"/>
</dbReference>
<evidence type="ECO:0000256" key="6">
    <source>
        <dbReference type="ARBA" id="ARBA00022741"/>
    </source>
</evidence>
<dbReference type="InterPro" id="IPR008921">
    <property type="entry name" value="DNA_pol3_clamp-load_cplx_C"/>
</dbReference>
<dbReference type="SMART" id="SM00382">
    <property type="entry name" value="AAA"/>
    <property type="match status" value="1"/>
</dbReference>
<evidence type="ECO:0000259" key="12">
    <source>
        <dbReference type="SMART" id="SM00382"/>
    </source>
</evidence>
<dbReference type="GO" id="GO:0006261">
    <property type="term" value="P:DNA-templated DNA replication"/>
    <property type="evidence" value="ECO:0007669"/>
    <property type="project" value="TreeGrafter"/>
</dbReference>
<comment type="catalytic activity">
    <reaction evidence="10 11">
        <text>DNA(n) + a 2'-deoxyribonucleoside 5'-triphosphate = DNA(n+1) + diphosphate</text>
        <dbReference type="Rhea" id="RHEA:22508"/>
        <dbReference type="Rhea" id="RHEA-COMP:17339"/>
        <dbReference type="Rhea" id="RHEA-COMP:17340"/>
        <dbReference type="ChEBI" id="CHEBI:33019"/>
        <dbReference type="ChEBI" id="CHEBI:61560"/>
        <dbReference type="ChEBI" id="CHEBI:173112"/>
        <dbReference type="EC" id="2.7.7.7"/>
    </reaction>
</comment>
<dbReference type="Pfam" id="PF12169">
    <property type="entry name" value="DNA_pol3_gamma3"/>
    <property type="match status" value="1"/>
</dbReference>
<dbReference type="PANTHER" id="PTHR11669">
    <property type="entry name" value="REPLICATION FACTOR C / DNA POLYMERASE III GAMMA-TAU SUBUNIT"/>
    <property type="match status" value="1"/>
</dbReference>
<comment type="similarity">
    <text evidence="1 11">Belongs to the DnaX/STICHEL family.</text>
</comment>
<organism evidence="13 14">
    <name type="scientific">Succinivibrio dextrinosolvens DSM 3072</name>
    <dbReference type="NCBI Taxonomy" id="1123324"/>
    <lineage>
        <taxon>Bacteria</taxon>
        <taxon>Pseudomonadati</taxon>
        <taxon>Pseudomonadota</taxon>
        <taxon>Gammaproteobacteria</taxon>
        <taxon>Aeromonadales</taxon>
        <taxon>Succinivibrionaceae</taxon>
        <taxon>Succinivibrio</taxon>
    </lineage>
</organism>
<comment type="subunit">
    <text evidence="11">DNA polymerase III contains a core (composed of alpha, epsilon and theta chains) that associates with a tau subunit. This core dimerizes to form the POLIII' complex. PolIII' associates with the gamma complex (composed of gamma, delta, delta', psi and chi chains) and with the beta chain to form the complete DNA polymerase III complex.</text>
</comment>
<keyword evidence="5" id="KW-0479">Metal-binding</keyword>
<dbReference type="Pfam" id="PF13177">
    <property type="entry name" value="DNA_pol3_delta2"/>
    <property type="match status" value="1"/>
</dbReference>
<evidence type="ECO:0000313" key="13">
    <source>
        <dbReference type="EMBL" id="SKA66544.1"/>
    </source>
</evidence>
<dbReference type="InterPro" id="IPR022754">
    <property type="entry name" value="DNA_pol_III_gamma-3"/>
</dbReference>
<keyword evidence="9 11" id="KW-0239">DNA-directed DNA polymerase</keyword>
<dbReference type="NCBIfam" id="TIGR02397">
    <property type="entry name" value="dnaX_nterm"/>
    <property type="match status" value="1"/>
</dbReference>
<dbReference type="FunFam" id="1.10.8.60:FF:000013">
    <property type="entry name" value="DNA polymerase III subunit gamma/tau"/>
    <property type="match status" value="1"/>
</dbReference>
<evidence type="ECO:0000256" key="5">
    <source>
        <dbReference type="ARBA" id="ARBA00022723"/>
    </source>
</evidence>
<proteinExistence type="inferred from homology"/>
<dbReference type="FunFam" id="3.40.50.300:FF:000014">
    <property type="entry name" value="DNA polymerase III subunit gamma/tau"/>
    <property type="match status" value="1"/>
</dbReference>
<dbReference type="GO" id="GO:0046872">
    <property type="term" value="F:metal ion binding"/>
    <property type="evidence" value="ECO:0007669"/>
    <property type="project" value="UniProtKB-KW"/>
</dbReference>
<dbReference type="InterPro" id="IPR012763">
    <property type="entry name" value="DNA_pol_III_sug/sutau_N"/>
</dbReference>
<keyword evidence="3 11" id="KW-0548">Nucleotidyltransferase</keyword>
<keyword evidence="2 11" id="KW-0808">Transferase</keyword>
<protein>
    <recommendedName>
        <fullName evidence="11">DNA polymerase III subunit gamma/tau</fullName>
        <ecNumber evidence="11">2.7.7.7</ecNumber>
    </recommendedName>
</protein>